<keyword evidence="7 12" id="KW-0479">Metal-binding</keyword>
<feature type="transmembrane region" description="Helical" evidence="14">
    <location>
        <begin position="226"/>
        <end position="245"/>
    </location>
</feature>
<feature type="transmembrane region" description="Helical" evidence="14">
    <location>
        <begin position="32"/>
        <end position="53"/>
    </location>
</feature>
<dbReference type="GO" id="GO:0050421">
    <property type="term" value="F:nitrite reductase (NO-forming) activity"/>
    <property type="evidence" value="ECO:0007669"/>
    <property type="project" value="UniProtKB-EC"/>
</dbReference>
<keyword evidence="14" id="KW-0472">Membrane</keyword>
<comment type="cofactor">
    <cofactor evidence="1 12">
        <name>Cu(+)</name>
        <dbReference type="ChEBI" id="CHEBI:49552"/>
    </cofactor>
</comment>
<evidence type="ECO:0000256" key="7">
    <source>
        <dbReference type="ARBA" id="ARBA00022723"/>
    </source>
</evidence>
<dbReference type="EC" id="1.7.2.1" evidence="5"/>
<feature type="binding site" description="type 1 copper site" evidence="12">
    <location>
        <position position="698"/>
    </location>
    <ligand>
        <name>Cu cation</name>
        <dbReference type="ChEBI" id="CHEBI:23378"/>
        <label>1</label>
    </ligand>
</feature>
<feature type="transmembrane region" description="Helical" evidence="14">
    <location>
        <begin position="326"/>
        <end position="352"/>
    </location>
</feature>
<evidence type="ECO:0000256" key="2">
    <source>
        <dbReference type="ARBA" id="ARBA00001973"/>
    </source>
</evidence>
<dbReference type="Gene3D" id="2.60.40.420">
    <property type="entry name" value="Cupredoxins - blue copper proteins"/>
    <property type="match status" value="3"/>
</dbReference>
<evidence type="ECO:0000256" key="4">
    <source>
        <dbReference type="ARBA" id="ARBA00011233"/>
    </source>
</evidence>
<sequence>MTSTDVRLEPPPRQPLPGGPPRRSSWHARANAVVLVWLALALAAAALGDPLALPRWLPVHLLLLGAVTNAAVTWSEHFAVALLRLPPPRPRWSGLRLAVLNTGVTAVLAGAVGGVPAVAVGGAVLVVGVAVGHTAVLAVRSRSALHGRFSYLARWYICSGAALAVGAALGAVLVSGSLPQVWQERLLAAHVHANLLGWVGLAVLGTLFTLWPTVLRTRIVEGTSAWARRSLPLAAVGLVGAVGALTAGIRWAAVVGLALYAAAAVLALVPLLRTARQRRPHSGASWTVAAGTGWFAIILAADVAVVATHPAHAVADALGTLLPPVLVGFVGQVLLGSLMFLLPVVLGGGPATVKRGTALVERWWLPRLIAVNAAVPLTVLPVPPWAETSAWALLLAGLTVSVALLAAAFLRSRGLTWHTPSPAVVGTALGAALSAVAIGVAGSGLGPATETEPVAATGGTRTVEVSLGNMTIDPGVVSVDIGEELVLRVRNDDVQAHDLYLDNGARTPMLDPGQSAVLEVGVVTGPMEGWCTVMGHRAAGMDMRVETGEGSDAGTDSAADGSVSGAESAHLDLSGEMSPDWRPYDAVLEPAPGGTEHEVEIRVEETELEVAPGVRQSMWTFNGSVPGPVLRGRVGDVFTVTFVNDGTMGHGIDFHAGSLAPDEPMRTIRPGERLTYRFRAEMAGAWLYHCSTAPMLQHLGNGMYGAVVVDPPDLEPVDREYLLVQGELYLGEPGGAEQVARMDAGEPDAWVFNGTAAGYDHAPLEAAAGERVRIWAVAAGPTSGTSLHVVGARFDTVYKEGAYRLRPGDDGGAQALDLAPAQGGFVETVFPEPGTYPFVDHDFRHGENGAHGLFEVTE</sequence>
<dbReference type="InterPro" id="IPR011707">
    <property type="entry name" value="Cu-oxidase-like_N"/>
</dbReference>
<comment type="similarity">
    <text evidence="3">Belongs to the multicopper oxidase family.</text>
</comment>
<feature type="transmembrane region" description="Helical" evidence="14">
    <location>
        <begin position="389"/>
        <end position="410"/>
    </location>
</feature>
<evidence type="ECO:0000256" key="3">
    <source>
        <dbReference type="ARBA" id="ARBA00010609"/>
    </source>
</evidence>
<name>A0AA97LV26_9ACTN</name>
<accession>A0AA97LV26</accession>
<feature type="binding site" description="type 1 copper site" evidence="12">
    <location>
        <position position="690"/>
    </location>
    <ligand>
        <name>Cu cation</name>
        <dbReference type="ChEBI" id="CHEBI:23378"/>
        <label>1</label>
    </ligand>
</feature>
<dbReference type="InterPro" id="IPR001287">
    <property type="entry name" value="NO2-reductase_Cu"/>
</dbReference>
<evidence type="ECO:0000256" key="1">
    <source>
        <dbReference type="ARBA" id="ARBA00001960"/>
    </source>
</evidence>
<feature type="transmembrane region" description="Helical" evidence="14">
    <location>
        <begin position="364"/>
        <end position="383"/>
    </location>
</feature>
<evidence type="ECO:0000256" key="13">
    <source>
        <dbReference type="SAM" id="MobiDB-lite"/>
    </source>
</evidence>
<dbReference type="PANTHER" id="PTHR11709">
    <property type="entry name" value="MULTI-COPPER OXIDASE"/>
    <property type="match status" value="1"/>
</dbReference>
<feature type="transmembrane region" description="Helical" evidence="14">
    <location>
        <begin position="118"/>
        <end position="139"/>
    </location>
</feature>
<comment type="subunit">
    <text evidence="4">Homotrimer.</text>
</comment>
<proteinExistence type="inferred from homology"/>
<dbReference type="RefSeq" id="WP_084012394.1">
    <property type="nucleotide sequence ID" value="NZ_CP063196.1"/>
</dbReference>
<feature type="region of interest" description="Disordered" evidence="13">
    <location>
        <begin position="1"/>
        <end position="24"/>
    </location>
</feature>
<protein>
    <recommendedName>
        <fullName evidence="6">Copper-containing nitrite reductase</fullName>
        <ecNumber evidence="5">1.7.2.1</ecNumber>
    </recommendedName>
</protein>
<keyword evidence="14" id="KW-0812">Transmembrane</keyword>
<feature type="transmembrane region" description="Helical" evidence="14">
    <location>
        <begin position="59"/>
        <end position="83"/>
    </location>
</feature>
<feature type="transmembrane region" description="Helical" evidence="14">
    <location>
        <begin position="251"/>
        <end position="272"/>
    </location>
</feature>
<dbReference type="InterPro" id="IPR008972">
    <property type="entry name" value="Cupredoxin"/>
</dbReference>
<keyword evidence="8" id="KW-0677">Repeat</keyword>
<feature type="binding site" description="type 1 copper site" evidence="12">
    <location>
        <position position="650"/>
    </location>
    <ligand>
        <name>Cu cation</name>
        <dbReference type="ChEBI" id="CHEBI:23378"/>
        <label>1</label>
    </ligand>
</feature>
<feature type="compositionally biased region" description="Pro residues" evidence="13">
    <location>
        <begin position="11"/>
        <end position="20"/>
    </location>
</feature>
<feature type="binding site" description="type 1 copper site" evidence="12">
    <location>
        <position position="703"/>
    </location>
    <ligand>
        <name>Cu cation</name>
        <dbReference type="ChEBI" id="CHEBI:23378"/>
        <label>1</label>
    </ligand>
</feature>
<dbReference type="EMBL" id="CP063196">
    <property type="protein sequence ID" value="UOE18553.1"/>
    <property type="molecule type" value="Genomic_DNA"/>
</dbReference>
<reference evidence="16" key="1">
    <citation type="submission" date="2020-10" db="EMBL/GenBank/DDBJ databases">
        <title>De novo genome project of the cellulose decomposer Thermobifida halotolerans type strain.</title>
        <authorList>
            <person name="Nagy I."/>
            <person name="Horvath B."/>
            <person name="Kukolya J."/>
            <person name="Nagy I."/>
            <person name="Orsini M."/>
        </authorList>
    </citation>
    <scope>NUCLEOTIDE SEQUENCE</scope>
    <source>
        <strain evidence="16">DSM 44931</strain>
    </source>
</reference>
<feature type="transmembrane region" description="Helical" evidence="14">
    <location>
        <begin position="151"/>
        <end position="175"/>
    </location>
</feature>
<keyword evidence="14" id="KW-1133">Transmembrane helix</keyword>
<feature type="compositionally biased region" description="Basic and acidic residues" evidence="13">
    <location>
        <begin position="1"/>
        <end position="10"/>
    </location>
</feature>
<dbReference type="Pfam" id="PF07732">
    <property type="entry name" value="Cu-oxidase_3"/>
    <property type="match status" value="1"/>
</dbReference>
<feature type="transmembrane region" description="Helical" evidence="14">
    <location>
        <begin position="95"/>
        <end position="112"/>
    </location>
</feature>
<dbReference type="CDD" id="cd11020">
    <property type="entry name" value="CuRO_1_CuNIR"/>
    <property type="match status" value="1"/>
</dbReference>
<gene>
    <name evidence="16" type="ORF">NI17_017260</name>
</gene>
<evidence type="ECO:0000259" key="15">
    <source>
        <dbReference type="Pfam" id="PF07732"/>
    </source>
</evidence>
<keyword evidence="9" id="KW-0560">Oxidoreductase</keyword>
<feature type="transmembrane region" description="Helical" evidence="14">
    <location>
        <begin position="284"/>
        <end position="306"/>
    </location>
</feature>
<dbReference type="AlphaFoldDB" id="A0AA97LV26"/>
<dbReference type="SUPFAM" id="SSF49503">
    <property type="entry name" value="Cupredoxins"/>
    <property type="match status" value="3"/>
</dbReference>
<dbReference type="PANTHER" id="PTHR11709:SF394">
    <property type="entry name" value="FI03373P-RELATED"/>
    <property type="match status" value="1"/>
</dbReference>
<feature type="binding site" description="type 1 copper site" evidence="12">
    <location>
        <position position="689"/>
    </location>
    <ligand>
        <name>Cu cation</name>
        <dbReference type="ChEBI" id="CHEBI:23378"/>
        <label>1</label>
    </ligand>
</feature>
<evidence type="ECO:0000256" key="14">
    <source>
        <dbReference type="SAM" id="Phobius"/>
    </source>
</evidence>
<evidence type="ECO:0000256" key="8">
    <source>
        <dbReference type="ARBA" id="ARBA00022737"/>
    </source>
</evidence>
<evidence type="ECO:0000256" key="12">
    <source>
        <dbReference type="PIRSR" id="PIRSR601287-1"/>
    </source>
</evidence>
<feature type="region of interest" description="Disordered" evidence="13">
    <location>
        <begin position="546"/>
        <end position="569"/>
    </location>
</feature>
<feature type="binding site" description="type 1 copper site" evidence="12">
    <location>
        <position position="841"/>
    </location>
    <ligand>
        <name>Cu cation</name>
        <dbReference type="ChEBI" id="CHEBI:23378"/>
        <label>1</label>
    </ligand>
</feature>
<comment type="cofactor">
    <cofactor evidence="2 12">
        <name>Cu(2+)</name>
        <dbReference type="ChEBI" id="CHEBI:29036"/>
    </cofactor>
</comment>
<comment type="catalytic activity">
    <reaction evidence="11">
        <text>nitric oxide + Fe(III)-[cytochrome c] + H2O = Fe(II)-[cytochrome c] + nitrite + 2 H(+)</text>
        <dbReference type="Rhea" id="RHEA:15233"/>
        <dbReference type="Rhea" id="RHEA-COMP:10350"/>
        <dbReference type="Rhea" id="RHEA-COMP:14399"/>
        <dbReference type="ChEBI" id="CHEBI:15377"/>
        <dbReference type="ChEBI" id="CHEBI:15378"/>
        <dbReference type="ChEBI" id="CHEBI:16301"/>
        <dbReference type="ChEBI" id="CHEBI:16480"/>
        <dbReference type="ChEBI" id="CHEBI:29033"/>
        <dbReference type="ChEBI" id="CHEBI:29034"/>
        <dbReference type="EC" id="1.7.2.1"/>
    </reaction>
</comment>
<dbReference type="InterPro" id="IPR045087">
    <property type="entry name" value="Cu-oxidase_fam"/>
</dbReference>
<keyword evidence="17" id="KW-1185">Reference proteome</keyword>
<keyword evidence="10 12" id="KW-0186">Copper</keyword>
<feature type="domain" description="Plastocyanin-like" evidence="15">
    <location>
        <begin position="603"/>
        <end position="712"/>
    </location>
</feature>
<evidence type="ECO:0000313" key="16">
    <source>
        <dbReference type="EMBL" id="UOE18553.1"/>
    </source>
</evidence>
<dbReference type="KEGG" id="thao:NI17_017260"/>
<evidence type="ECO:0000256" key="9">
    <source>
        <dbReference type="ARBA" id="ARBA00023002"/>
    </source>
</evidence>
<dbReference type="CDD" id="cd04208">
    <property type="entry name" value="CuRO_2_CuNIR"/>
    <property type="match status" value="1"/>
</dbReference>
<evidence type="ECO:0000256" key="6">
    <source>
        <dbReference type="ARBA" id="ARBA00017290"/>
    </source>
</evidence>
<organism evidence="16 17">
    <name type="scientific">Thermobifida halotolerans</name>
    <dbReference type="NCBI Taxonomy" id="483545"/>
    <lineage>
        <taxon>Bacteria</taxon>
        <taxon>Bacillati</taxon>
        <taxon>Actinomycetota</taxon>
        <taxon>Actinomycetes</taxon>
        <taxon>Streptosporangiales</taxon>
        <taxon>Nocardiopsidaceae</taxon>
        <taxon>Thermobifida</taxon>
    </lineage>
</organism>
<dbReference type="GO" id="GO:0005507">
    <property type="term" value="F:copper ion binding"/>
    <property type="evidence" value="ECO:0007669"/>
    <property type="project" value="InterPro"/>
</dbReference>
<feature type="binding site" description="type 1 copper site" evidence="12">
    <location>
        <position position="655"/>
    </location>
    <ligand>
        <name>Cu cation</name>
        <dbReference type="ChEBI" id="CHEBI:23378"/>
        <label>1</label>
    </ligand>
</feature>
<evidence type="ECO:0000256" key="10">
    <source>
        <dbReference type="ARBA" id="ARBA00023008"/>
    </source>
</evidence>
<feature type="transmembrane region" description="Helical" evidence="14">
    <location>
        <begin position="195"/>
        <end position="214"/>
    </location>
</feature>
<evidence type="ECO:0000256" key="11">
    <source>
        <dbReference type="ARBA" id="ARBA00049340"/>
    </source>
</evidence>
<dbReference type="Proteomes" id="UP000265719">
    <property type="component" value="Chromosome"/>
</dbReference>
<evidence type="ECO:0000313" key="17">
    <source>
        <dbReference type="Proteomes" id="UP000265719"/>
    </source>
</evidence>
<feature type="transmembrane region" description="Helical" evidence="14">
    <location>
        <begin position="422"/>
        <end position="445"/>
    </location>
</feature>
<dbReference type="PRINTS" id="PR00695">
    <property type="entry name" value="CUNO2RDTASE"/>
</dbReference>
<evidence type="ECO:0000256" key="5">
    <source>
        <dbReference type="ARBA" id="ARBA00011882"/>
    </source>
</evidence>